<accession>A0A1H7W1H3</accession>
<dbReference type="STRING" id="573321.SAMN04488505_103527"/>
<sequence>MKVLLILYNGKGNYKFIFVDFGCSAQAQQSALDTAASLTRNPAIYALLVAQHNNVKYEKYCNGKNANDLFNSQSLTKDVMSLLVGIAINKDYIQSVDEPLSCFFPSLLQDKDKRKQRVTIREVMNQASGLWHEDLESPGGVKASKPITGLNEGWALQWQRFTGPGNAHQGYL</sequence>
<dbReference type="RefSeq" id="WP_089913473.1">
    <property type="nucleotide sequence ID" value="NZ_FOBB01000003.1"/>
</dbReference>
<dbReference type="SUPFAM" id="SSF56601">
    <property type="entry name" value="beta-lactamase/transpeptidase-like"/>
    <property type="match status" value="1"/>
</dbReference>
<evidence type="ECO:0000313" key="2">
    <source>
        <dbReference type="EMBL" id="SEM15360.1"/>
    </source>
</evidence>
<dbReference type="AlphaFoldDB" id="A0A1H7W1H3"/>
<dbReference type="PANTHER" id="PTHR43283">
    <property type="entry name" value="BETA-LACTAMASE-RELATED"/>
    <property type="match status" value="1"/>
</dbReference>
<dbReference type="PANTHER" id="PTHR43283:SF7">
    <property type="entry name" value="BETA-LACTAMASE-RELATED DOMAIN-CONTAINING PROTEIN"/>
    <property type="match status" value="1"/>
</dbReference>
<name>A0A1H7W1H3_9BACT</name>
<evidence type="ECO:0000313" key="3">
    <source>
        <dbReference type="Proteomes" id="UP000198984"/>
    </source>
</evidence>
<dbReference type="Proteomes" id="UP000198984">
    <property type="component" value="Unassembled WGS sequence"/>
</dbReference>
<evidence type="ECO:0000259" key="1">
    <source>
        <dbReference type="Pfam" id="PF00144"/>
    </source>
</evidence>
<dbReference type="InterPro" id="IPR012338">
    <property type="entry name" value="Beta-lactam/transpept-like"/>
</dbReference>
<dbReference type="Pfam" id="PF00144">
    <property type="entry name" value="Beta-lactamase"/>
    <property type="match status" value="1"/>
</dbReference>
<organism evidence="2 3">
    <name type="scientific">Chitinophaga rupis</name>
    <dbReference type="NCBI Taxonomy" id="573321"/>
    <lineage>
        <taxon>Bacteria</taxon>
        <taxon>Pseudomonadati</taxon>
        <taxon>Bacteroidota</taxon>
        <taxon>Chitinophagia</taxon>
        <taxon>Chitinophagales</taxon>
        <taxon>Chitinophagaceae</taxon>
        <taxon>Chitinophaga</taxon>
    </lineage>
</organism>
<keyword evidence="3" id="KW-1185">Reference proteome</keyword>
<dbReference type="OrthoDB" id="1185352at2"/>
<dbReference type="EMBL" id="FOBB01000003">
    <property type="protein sequence ID" value="SEM15360.1"/>
    <property type="molecule type" value="Genomic_DNA"/>
</dbReference>
<reference evidence="2 3" key="1">
    <citation type="submission" date="2016-10" db="EMBL/GenBank/DDBJ databases">
        <authorList>
            <person name="de Groot N.N."/>
        </authorList>
    </citation>
    <scope>NUCLEOTIDE SEQUENCE [LARGE SCALE GENOMIC DNA]</scope>
    <source>
        <strain evidence="2 3">DSM 21039</strain>
    </source>
</reference>
<dbReference type="InterPro" id="IPR050789">
    <property type="entry name" value="Diverse_Enzym_Activities"/>
</dbReference>
<protein>
    <submittedName>
        <fullName evidence="2">Beta-lactamase</fullName>
    </submittedName>
</protein>
<proteinExistence type="predicted"/>
<gene>
    <name evidence="2" type="ORF">SAMN04488505_103527</name>
</gene>
<feature type="domain" description="Beta-lactamase-related" evidence="1">
    <location>
        <begin position="46"/>
        <end position="135"/>
    </location>
</feature>
<dbReference type="InterPro" id="IPR001466">
    <property type="entry name" value="Beta-lactam-related"/>
</dbReference>
<dbReference type="Gene3D" id="3.40.710.10">
    <property type="entry name" value="DD-peptidase/beta-lactamase superfamily"/>
    <property type="match status" value="1"/>
</dbReference>